<evidence type="ECO:0000313" key="2">
    <source>
        <dbReference type="Proteomes" id="UP001239111"/>
    </source>
</evidence>
<reference evidence="1" key="1">
    <citation type="submission" date="2023-04" db="EMBL/GenBank/DDBJ databases">
        <title>A chromosome-level genome assembly of the parasitoid wasp Eretmocerus hayati.</title>
        <authorList>
            <person name="Zhong Y."/>
            <person name="Liu S."/>
            <person name="Liu Y."/>
        </authorList>
    </citation>
    <scope>NUCLEOTIDE SEQUENCE</scope>
    <source>
        <strain evidence="1">ZJU_SS_LIU_2023</strain>
    </source>
</reference>
<organism evidence="1 2">
    <name type="scientific">Eretmocerus hayati</name>
    <dbReference type="NCBI Taxonomy" id="131215"/>
    <lineage>
        <taxon>Eukaryota</taxon>
        <taxon>Metazoa</taxon>
        <taxon>Ecdysozoa</taxon>
        <taxon>Arthropoda</taxon>
        <taxon>Hexapoda</taxon>
        <taxon>Insecta</taxon>
        <taxon>Pterygota</taxon>
        <taxon>Neoptera</taxon>
        <taxon>Endopterygota</taxon>
        <taxon>Hymenoptera</taxon>
        <taxon>Apocrita</taxon>
        <taxon>Proctotrupomorpha</taxon>
        <taxon>Chalcidoidea</taxon>
        <taxon>Aphelinidae</taxon>
        <taxon>Aphelininae</taxon>
        <taxon>Eretmocerus</taxon>
    </lineage>
</organism>
<dbReference type="Proteomes" id="UP001239111">
    <property type="component" value="Chromosome 1"/>
</dbReference>
<accession>A0ACC2PLI6</accession>
<dbReference type="EMBL" id="CM056741">
    <property type="protein sequence ID" value="KAJ8684302.1"/>
    <property type="molecule type" value="Genomic_DNA"/>
</dbReference>
<proteinExistence type="predicted"/>
<sequence>MDNPMTIEYKMLRDMRSRVSERTRRSAVSVLDFRIKPCTPHTCFTMKSNILVVLPVAVFILFALVAGQETVPKACIGCICEAASGCNTTTRCSGDICGPFHITWSYWADAGKPTVVGDNSEQAFANCANDIDCASRIVQGYMTKYAKDCNGDGIVNCDDYVRIHYLGGYGCSGTLLPRYENAYRTCKATFPDQFLDASFDVKMGE</sequence>
<keyword evidence="2" id="KW-1185">Reference proteome</keyword>
<evidence type="ECO:0000313" key="1">
    <source>
        <dbReference type="EMBL" id="KAJ8684302.1"/>
    </source>
</evidence>
<name>A0ACC2PLI6_9HYME</name>
<comment type="caution">
    <text evidence="1">The sequence shown here is derived from an EMBL/GenBank/DDBJ whole genome shotgun (WGS) entry which is preliminary data.</text>
</comment>
<protein>
    <submittedName>
        <fullName evidence="1">Uncharacterized protein</fullName>
    </submittedName>
</protein>
<gene>
    <name evidence="1" type="ORF">QAD02_020094</name>
</gene>